<proteinExistence type="predicted"/>
<name>A0A5C4SBU9_CHLTI</name>
<dbReference type="SUPFAM" id="SSF158791">
    <property type="entry name" value="MgtE N-terminal domain-like"/>
    <property type="match status" value="1"/>
</dbReference>
<dbReference type="Proteomes" id="UP000308271">
    <property type="component" value="Unassembled WGS sequence"/>
</dbReference>
<sequence length="185" mass="21211">MATFEETLAWTETPLPEALKNLKGDEQEALVRYVKTVVDSKTDGFDELYRAIGSIVRFIPHFIVIPLMVEHIVPQISAGVCRTMGVDQAVNYANDLPLEYFSEVSRHLDNDLMARILEKMKRNQAEKVILFELLHHRSHMLGIAEHLDRKMLEFVAKNLDTNGFSESDPELAAHKVLIEKIRDLR</sequence>
<dbReference type="OrthoDB" id="594633at2"/>
<reference evidence="1 2" key="1">
    <citation type="submission" date="2019-05" db="EMBL/GenBank/DDBJ databases">
        <title>Draft Whole-Genome sequence of the green sulfur bacterium Chlorobaculum thiosulfatiphilum DSM 249.</title>
        <authorList>
            <person name="Meyer T.E."/>
            <person name="Kyndt J.A."/>
        </authorList>
    </citation>
    <scope>NUCLEOTIDE SEQUENCE [LARGE SCALE GENOMIC DNA]</scope>
    <source>
        <strain evidence="1 2">DSM 249</strain>
    </source>
</reference>
<accession>A0A5C4SBU9</accession>
<dbReference type="AlphaFoldDB" id="A0A5C4SBU9"/>
<dbReference type="EMBL" id="VDCH01000001">
    <property type="protein sequence ID" value="TNJ40409.1"/>
    <property type="molecule type" value="Genomic_DNA"/>
</dbReference>
<comment type="caution">
    <text evidence="1">The sequence shown here is derived from an EMBL/GenBank/DDBJ whole genome shotgun (WGS) entry which is preliminary data.</text>
</comment>
<evidence type="ECO:0000313" key="1">
    <source>
        <dbReference type="EMBL" id="TNJ40409.1"/>
    </source>
</evidence>
<evidence type="ECO:0000313" key="2">
    <source>
        <dbReference type="Proteomes" id="UP000308271"/>
    </source>
</evidence>
<protein>
    <submittedName>
        <fullName evidence="1">Uncharacterized protein</fullName>
    </submittedName>
</protein>
<gene>
    <name evidence="1" type="ORF">FGF66_01265</name>
</gene>
<organism evidence="1 2">
    <name type="scientific">Chlorobaculum thiosulfatiphilum</name>
    <name type="common">Chlorobium limicola f.sp. thiosulfatophilum</name>
    <dbReference type="NCBI Taxonomy" id="115852"/>
    <lineage>
        <taxon>Bacteria</taxon>
        <taxon>Pseudomonadati</taxon>
        <taxon>Chlorobiota</taxon>
        <taxon>Chlorobiia</taxon>
        <taxon>Chlorobiales</taxon>
        <taxon>Chlorobiaceae</taxon>
        <taxon>Chlorobaculum</taxon>
    </lineage>
</organism>
<dbReference type="RefSeq" id="WP_139455879.1">
    <property type="nucleotide sequence ID" value="NZ_VDCH01000001.1"/>
</dbReference>
<keyword evidence="2" id="KW-1185">Reference proteome</keyword>